<evidence type="ECO:0000313" key="5">
    <source>
        <dbReference type="EMBL" id="KPM36522.1"/>
    </source>
</evidence>
<sequence>MRIGRWVLGEGREHTGVLLGSDAAGKTTFLYQLKLGEMVSAIPTIGFNIETIEYPDGGSITFWDTGGMQRNFPLVLESSSRVDGALVTTTGCDKIRPLIRHYIHKDRFLVFLHDCTDSERLDYSIEQLHSAAGWMAEFGCPYMWILFNKQDLLPPSERDSIVAGLRSRFESELSQYQDRHRIKIMDTPGLSAASRAQLDPVMKEIRQTLGQIPESSRETTKAQVKELERGPSEQELVERIKKANAESAGPDQFYQDFVRGNLDSWDHYAHLRAGHFVMFEGLSRGSTLLDCATLFLSRLEQLRLQNPERFRNTAHRTMTIFWLYQLQLATVAYQIEKKLVEFPSSSDFGSIMLLTPSLMNSGLWRTYYSKDLMFSPGARDNWHLPDLQPLPSFQRETPSSTPSAPASAVDHYRLPRFAFSVVQKTLSSNLRRGGVVKQALAALQSSTMRLRATDPSVPPYSETQAYFWIQLIHASLKSLEMPTSGQSLSSPIFDGSVTMLTFEAFKTLFDITGEEWRRHYTPSTWESIPARMSFVNPDLKALPNVFASPSKAKVDLARMYMANAITHRFTRPAELPPREELDFSAAIVIDEANLMPEGSLNVVIHASLLQYLHRQLSTTQSSSVETEKRGPSGMVAARTALALSEILGSTQSMFWVQQAQISLANASRTLTFEEFVTKNPQLAYEDLPFLYYSPELWWSTEAKEVFVPPDRRPLSSVVSQLASA</sequence>
<dbReference type="InterPro" id="IPR024156">
    <property type="entry name" value="Small_GTPase_ARF"/>
</dbReference>
<gene>
    <name evidence="5" type="ORF">AK830_g10043</name>
</gene>
<dbReference type="Pfam" id="PF00025">
    <property type="entry name" value="Arf"/>
    <property type="match status" value="2"/>
</dbReference>
<dbReference type="PROSITE" id="PS51417">
    <property type="entry name" value="ARF"/>
    <property type="match status" value="1"/>
</dbReference>
<keyword evidence="6" id="KW-1185">Reference proteome</keyword>
<name>A0A0P7ATS6_9HYPO</name>
<protein>
    <recommendedName>
        <fullName evidence="7">ADP-ribosylation factor 6</fullName>
    </recommendedName>
</protein>
<evidence type="ECO:0000256" key="4">
    <source>
        <dbReference type="PIRSR" id="PIRSR606689-2"/>
    </source>
</evidence>
<evidence type="ECO:0008006" key="7">
    <source>
        <dbReference type="Google" id="ProtNLM"/>
    </source>
</evidence>
<feature type="binding site" evidence="3">
    <location>
        <begin position="20"/>
        <end position="27"/>
    </location>
    <ligand>
        <name>GTP</name>
        <dbReference type="ChEBI" id="CHEBI:37565"/>
    </ligand>
</feature>
<reference evidence="5 6" key="1">
    <citation type="submission" date="2015-09" db="EMBL/GenBank/DDBJ databases">
        <title>Draft genome of a European isolate of the apple canker pathogen Neonectria ditissima.</title>
        <authorList>
            <person name="Gomez-Cortecero A."/>
            <person name="Harrison R.J."/>
            <person name="Armitage A.D."/>
        </authorList>
    </citation>
    <scope>NUCLEOTIDE SEQUENCE [LARGE SCALE GENOMIC DNA]</scope>
    <source>
        <strain evidence="5 6">R09/05</strain>
    </source>
</reference>
<dbReference type="GO" id="GO:0046872">
    <property type="term" value="F:metal ion binding"/>
    <property type="evidence" value="ECO:0007669"/>
    <property type="project" value="UniProtKB-KW"/>
</dbReference>
<dbReference type="AlphaFoldDB" id="A0A0P7ATS6"/>
<proteinExistence type="predicted"/>
<evidence type="ECO:0000256" key="1">
    <source>
        <dbReference type="ARBA" id="ARBA00022741"/>
    </source>
</evidence>
<dbReference type="Proteomes" id="UP000050424">
    <property type="component" value="Unassembled WGS sequence"/>
</dbReference>
<keyword evidence="1 3" id="KW-0547">Nucleotide-binding</keyword>
<comment type="caution">
    <text evidence="5">The sequence shown here is derived from an EMBL/GenBank/DDBJ whole genome shotgun (WGS) entry which is preliminary data.</text>
</comment>
<dbReference type="SUPFAM" id="SSF52540">
    <property type="entry name" value="P-loop containing nucleoside triphosphate hydrolases"/>
    <property type="match status" value="1"/>
</dbReference>
<dbReference type="PANTHER" id="PTHR11711">
    <property type="entry name" value="ADP RIBOSYLATION FACTOR-RELATED"/>
    <property type="match status" value="1"/>
</dbReference>
<feature type="binding site" evidence="3">
    <location>
        <begin position="148"/>
        <end position="151"/>
    </location>
    <ligand>
        <name>GTP</name>
        <dbReference type="ChEBI" id="CHEBI:37565"/>
    </ligand>
</feature>
<dbReference type="STRING" id="78410.A0A0P7ATS6"/>
<dbReference type="Gene3D" id="3.40.50.300">
    <property type="entry name" value="P-loop containing nucleotide triphosphate hydrolases"/>
    <property type="match status" value="1"/>
</dbReference>
<feature type="binding site" evidence="4">
    <location>
        <position position="27"/>
    </location>
    <ligand>
        <name>Mg(2+)</name>
        <dbReference type="ChEBI" id="CHEBI:18420"/>
    </ligand>
</feature>
<keyword evidence="4" id="KW-0479">Metal-binding</keyword>
<keyword evidence="2 3" id="KW-0342">GTP-binding</keyword>
<dbReference type="OrthoDB" id="427186at2759"/>
<dbReference type="EMBL" id="LKCW01000200">
    <property type="protein sequence ID" value="KPM36522.1"/>
    <property type="molecule type" value="Genomic_DNA"/>
</dbReference>
<keyword evidence="4" id="KW-0460">Magnesium</keyword>
<dbReference type="InterPro" id="IPR006689">
    <property type="entry name" value="Small_GTPase_ARF/SAR"/>
</dbReference>
<evidence type="ECO:0000256" key="2">
    <source>
        <dbReference type="ARBA" id="ARBA00023134"/>
    </source>
</evidence>
<evidence type="ECO:0000256" key="3">
    <source>
        <dbReference type="PIRSR" id="PIRSR606689-1"/>
    </source>
</evidence>
<organism evidence="5 6">
    <name type="scientific">Neonectria ditissima</name>
    <dbReference type="NCBI Taxonomy" id="78410"/>
    <lineage>
        <taxon>Eukaryota</taxon>
        <taxon>Fungi</taxon>
        <taxon>Dikarya</taxon>
        <taxon>Ascomycota</taxon>
        <taxon>Pezizomycotina</taxon>
        <taxon>Sordariomycetes</taxon>
        <taxon>Hypocreomycetidae</taxon>
        <taxon>Hypocreales</taxon>
        <taxon>Nectriaceae</taxon>
        <taxon>Neonectria</taxon>
    </lineage>
</organism>
<feature type="binding site" evidence="3">
    <location>
        <position position="67"/>
    </location>
    <ligand>
        <name>GTP</name>
        <dbReference type="ChEBI" id="CHEBI:37565"/>
    </ligand>
</feature>
<dbReference type="SMART" id="SM00177">
    <property type="entry name" value="ARF"/>
    <property type="match status" value="1"/>
</dbReference>
<dbReference type="GO" id="GO:0005525">
    <property type="term" value="F:GTP binding"/>
    <property type="evidence" value="ECO:0007669"/>
    <property type="project" value="UniProtKB-KW"/>
</dbReference>
<accession>A0A0P7ATS6</accession>
<dbReference type="GO" id="GO:0003924">
    <property type="term" value="F:GTPase activity"/>
    <property type="evidence" value="ECO:0007669"/>
    <property type="project" value="InterPro"/>
</dbReference>
<evidence type="ECO:0000313" key="6">
    <source>
        <dbReference type="Proteomes" id="UP000050424"/>
    </source>
</evidence>
<feature type="binding site" evidence="4">
    <location>
        <position position="44"/>
    </location>
    <ligand>
        <name>Mg(2+)</name>
        <dbReference type="ChEBI" id="CHEBI:18420"/>
    </ligand>
</feature>
<dbReference type="InterPro" id="IPR027417">
    <property type="entry name" value="P-loop_NTPase"/>
</dbReference>